<feature type="signal peptide" evidence="2">
    <location>
        <begin position="1"/>
        <end position="22"/>
    </location>
</feature>
<feature type="compositionally biased region" description="Low complexity" evidence="1">
    <location>
        <begin position="159"/>
        <end position="173"/>
    </location>
</feature>
<evidence type="ECO:0000313" key="4">
    <source>
        <dbReference type="WBParaSite" id="PTRK_0001115100.1"/>
    </source>
</evidence>
<evidence type="ECO:0000313" key="3">
    <source>
        <dbReference type="Proteomes" id="UP000038045"/>
    </source>
</evidence>
<proteinExistence type="predicted"/>
<accession>A0A0N4ZRL6</accession>
<reference evidence="4" key="1">
    <citation type="submission" date="2017-02" db="UniProtKB">
        <authorList>
            <consortium name="WormBaseParasite"/>
        </authorList>
    </citation>
    <scope>IDENTIFICATION</scope>
</reference>
<keyword evidence="3" id="KW-1185">Reference proteome</keyword>
<name>A0A0N4ZRL6_PARTI</name>
<keyword evidence="2" id="KW-0732">Signal</keyword>
<organism evidence="3 4">
    <name type="scientific">Parastrongyloides trichosuri</name>
    <name type="common">Possum-specific nematode worm</name>
    <dbReference type="NCBI Taxonomy" id="131310"/>
    <lineage>
        <taxon>Eukaryota</taxon>
        <taxon>Metazoa</taxon>
        <taxon>Ecdysozoa</taxon>
        <taxon>Nematoda</taxon>
        <taxon>Chromadorea</taxon>
        <taxon>Rhabditida</taxon>
        <taxon>Tylenchina</taxon>
        <taxon>Panagrolaimomorpha</taxon>
        <taxon>Strongyloidoidea</taxon>
        <taxon>Strongyloididae</taxon>
        <taxon>Parastrongyloides</taxon>
    </lineage>
</organism>
<dbReference type="Proteomes" id="UP000038045">
    <property type="component" value="Unplaced"/>
</dbReference>
<feature type="region of interest" description="Disordered" evidence="1">
    <location>
        <begin position="101"/>
        <end position="173"/>
    </location>
</feature>
<dbReference type="AlphaFoldDB" id="A0A0N4ZRL6"/>
<feature type="chain" id="PRO_5005892308" evidence="2">
    <location>
        <begin position="23"/>
        <end position="173"/>
    </location>
</feature>
<protein>
    <submittedName>
        <fullName evidence="4">Secreted protein</fullName>
    </submittedName>
</protein>
<sequence>MFSNSILIVYIALAVACQAGYQRPEMIESTYIETQNFPIHPRYGGYKRPYGNPYNQMPPQEIMPSPSYNTGPISSGPTFNIPPLDPTMGGQGPNMNLPLPQQPVGGQGPNMNLPLPQQPVGGSGPNMNLPLPQQAVGGSGSNMNLPFPQQPIGGQDSTMNIPQPQQPMEMNQN</sequence>
<dbReference type="WBParaSite" id="PTRK_0001115100.1">
    <property type="protein sequence ID" value="PTRK_0001115100.1"/>
    <property type="gene ID" value="PTRK_0001115100"/>
</dbReference>
<evidence type="ECO:0000256" key="2">
    <source>
        <dbReference type="SAM" id="SignalP"/>
    </source>
</evidence>
<evidence type="ECO:0000256" key="1">
    <source>
        <dbReference type="SAM" id="MobiDB-lite"/>
    </source>
</evidence>